<protein>
    <submittedName>
        <fullName evidence="1">Uncharacterized protein</fullName>
    </submittedName>
</protein>
<proteinExistence type="predicted"/>
<evidence type="ECO:0000313" key="2">
    <source>
        <dbReference type="Proteomes" id="UP000199048"/>
    </source>
</evidence>
<reference evidence="2" key="1">
    <citation type="submission" date="2016-10" db="EMBL/GenBank/DDBJ databases">
        <authorList>
            <person name="Varghese N."/>
            <person name="Submissions S."/>
        </authorList>
    </citation>
    <scope>NUCLEOTIDE SEQUENCE [LARGE SCALE GENOMIC DNA]</scope>
    <source>
        <strain evidence="2">BL36</strain>
    </source>
</reference>
<dbReference type="EMBL" id="FOTK01000005">
    <property type="protein sequence ID" value="SFL48599.1"/>
    <property type="molecule type" value="Genomic_DNA"/>
</dbReference>
<organism evidence="1 2">
    <name type="scientific">Methylobacterium pseudosasicola</name>
    <dbReference type="NCBI Taxonomy" id="582667"/>
    <lineage>
        <taxon>Bacteria</taxon>
        <taxon>Pseudomonadati</taxon>
        <taxon>Pseudomonadota</taxon>
        <taxon>Alphaproteobacteria</taxon>
        <taxon>Hyphomicrobiales</taxon>
        <taxon>Methylobacteriaceae</taxon>
        <taxon>Methylobacterium</taxon>
    </lineage>
</organism>
<keyword evidence="2" id="KW-1185">Reference proteome</keyword>
<sequence length="34" mass="3912">MIRKLLTIFVLPKLIAYVGRRFAGRSAAPSRRPR</sequence>
<dbReference type="AlphaFoldDB" id="A0A1I4I2N6"/>
<name>A0A1I4I2N6_9HYPH</name>
<evidence type="ECO:0000313" key="1">
    <source>
        <dbReference type="EMBL" id="SFL48599.1"/>
    </source>
</evidence>
<dbReference type="Proteomes" id="UP000199048">
    <property type="component" value="Unassembled WGS sequence"/>
</dbReference>
<gene>
    <name evidence="1" type="ORF">SAMN05192568_1005220</name>
</gene>
<dbReference type="STRING" id="582667.SAMN05192568_1005220"/>
<accession>A0A1I4I2N6</accession>